<comment type="caution">
    <text evidence="9">The sequence shown here is derived from an EMBL/GenBank/DDBJ whole genome shotgun (WGS) entry which is preliminary data.</text>
</comment>
<keyword evidence="4" id="KW-0378">Hydrolase</keyword>
<dbReference type="GeneID" id="77732162"/>
<evidence type="ECO:0000256" key="3">
    <source>
        <dbReference type="ARBA" id="ARBA00012756"/>
    </source>
</evidence>
<dbReference type="GO" id="GO:0009341">
    <property type="term" value="C:beta-galactosidase complex"/>
    <property type="evidence" value="ECO:0007669"/>
    <property type="project" value="InterPro"/>
</dbReference>
<keyword evidence="10" id="KW-1185">Reference proteome</keyword>
<dbReference type="RefSeq" id="XP_052945582.1">
    <property type="nucleotide sequence ID" value="XM_053092957.1"/>
</dbReference>
<evidence type="ECO:0000313" key="9">
    <source>
        <dbReference type="EMBL" id="KAI9635805.1"/>
    </source>
</evidence>
<evidence type="ECO:0000259" key="8">
    <source>
        <dbReference type="Pfam" id="PF08532"/>
    </source>
</evidence>
<dbReference type="Gene3D" id="3.20.20.80">
    <property type="entry name" value="Glycosidases"/>
    <property type="match status" value="1"/>
</dbReference>
<comment type="similarity">
    <text evidence="2">Belongs to the glycosyl hydrolase 42 family.</text>
</comment>
<dbReference type="InterPro" id="IPR003476">
    <property type="entry name" value="Glyco_hydro_42"/>
</dbReference>
<evidence type="ECO:0000256" key="1">
    <source>
        <dbReference type="ARBA" id="ARBA00001412"/>
    </source>
</evidence>
<dbReference type="SUPFAM" id="SSF51445">
    <property type="entry name" value="(Trans)glycosidases"/>
    <property type="match status" value="1"/>
</dbReference>
<dbReference type="GO" id="GO:0004565">
    <property type="term" value="F:beta-galactosidase activity"/>
    <property type="evidence" value="ECO:0007669"/>
    <property type="project" value="UniProtKB-EC"/>
</dbReference>
<gene>
    <name evidence="9" type="ORF">MKK02DRAFT_44501</name>
</gene>
<sequence length="677" mass="75595">MPELTPKTESTSSARPAWPAIKGLGFGGDYNPEQWPRSVWEEDMRLMKAAGVNVVSVAIFSWALLQPTEDTWDFKWLDEIIDLLHENGIAVDLATATASPPPWLTIKHPEILPVTSDGKVLNQGGRQHWRPTSPIYRKYAMGIVRKLAERYGSHPAVVAWHVNNELGCHNHFDYSSDAAAAFRVFLKKRYGKVEKLNDAWGTAFWSQHYSTFDDILPPVLATTFPNPGQQLDWRRFSSTALKEWYIAEREILHSITPDIPVTTNFMIMGDQKDRDYSDWAGELDFVSNDHYVTHPLYGRDELSFSASFTSGVSGRMPWFLMEHSTSAVNWQAINVPKRSGEIARDSLSHVAHGADAVCYFQWRQSRAGAEKYHSSMVPHAGEDSQVFRDVCKLGQNLKDLEEIKGSKKEPAHVAIVLDYESWWVSELDSHPSTLLKYHQEALDWFVALINLGVRVDVVPVLSDWSAYKAIISPILHVIDTSLQHRITKYVDNGGHLVATYFSGIVNSDDHIYLGGYPGALRDVLGIKVEEFAPMREGEKRELDDGSYGTLWSEPIQVGEGVETLRKWKEGGAAVTRRIEGKGSASYVSTRLGAEGLGKGLLGDLMSHAGVKSEMPKAMQGKVEHVTRSKEGKRWDFYINRTDESVGMEGVKGKVVVSTGEAGKGELAGRGVVVVQQE</sequence>
<accession>A0AA38LUJ5</accession>
<protein>
    <recommendedName>
        <fullName evidence="3">beta-galactosidase</fullName>
        <ecNumber evidence="3">3.2.1.23</ecNumber>
    </recommendedName>
</protein>
<reference evidence="9" key="1">
    <citation type="journal article" date="2022" name="G3 (Bethesda)">
        <title>High quality genome of the basidiomycete yeast Dioszegia hungarica PDD-24b-2 isolated from cloud water.</title>
        <authorList>
            <person name="Jarrige D."/>
            <person name="Haridas S."/>
            <person name="Bleykasten-Grosshans C."/>
            <person name="Joly M."/>
            <person name="Nadalig T."/>
            <person name="Sancelme M."/>
            <person name="Vuilleumier S."/>
            <person name="Grigoriev I.V."/>
            <person name="Amato P."/>
            <person name="Bringel F."/>
        </authorList>
    </citation>
    <scope>NUCLEOTIDE SEQUENCE</scope>
    <source>
        <strain evidence="9">PDD-24b-2</strain>
    </source>
</reference>
<dbReference type="InterPro" id="IPR013738">
    <property type="entry name" value="Beta_galactosidase_Trimer"/>
</dbReference>
<dbReference type="PIRSF" id="PIRSF001084">
    <property type="entry name" value="B-galactosidase"/>
    <property type="match status" value="1"/>
</dbReference>
<dbReference type="InterPro" id="IPR013529">
    <property type="entry name" value="Glyco_hydro_42_N"/>
</dbReference>
<dbReference type="EC" id="3.2.1.23" evidence="3"/>
<dbReference type="GO" id="GO:0005975">
    <property type="term" value="P:carbohydrate metabolic process"/>
    <property type="evidence" value="ECO:0007669"/>
    <property type="project" value="InterPro"/>
</dbReference>
<dbReference type="SUPFAM" id="SSF52317">
    <property type="entry name" value="Class I glutamine amidotransferase-like"/>
    <property type="match status" value="1"/>
</dbReference>
<dbReference type="Pfam" id="PF02449">
    <property type="entry name" value="Glyco_hydro_42"/>
    <property type="match status" value="1"/>
</dbReference>
<evidence type="ECO:0000256" key="4">
    <source>
        <dbReference type="ARBA" id="ARBA00022801"/>
    </source>
</evidence>
<name>A0AA38LUJ5_9TREE</name>
<evidence type="ECO:0000259" key="7">
    <source>
        <dbReference type="Pfam" id="PF02449"/>
    </source>
</evidence>
<dbReference type="InterPro" id="IPR029062">
    <property type="entry name" value="Class_I_gatase-like"/>
</dbReference>
<feature type="region of interest" description="Disordered" evidence="6">
    <location>
        <begin position="1"/>
        <end position="20"/>
    </location>
</feature>
<organism evidence="9 10">
    <name type="scientific">Dioszegia hungarica</name>
    <dbReference type="NCBI Taxonomy" id="4972"/>
    <lineage>
        <taxon>Eukaryota</taxon>
        <taxon>Fungi</taxon>
        <taxon>Dikarya</taxon>
        <taxon>Basidiomycota</taxon>
        <taxon>Agaricomycotina</taxon>
        <taxon>Tremellomycetes</taxon>
        <taxon>Tremellales</taxon>
        <taxon>Bulleribasidiaceae</taxon>
        <taxon>Dioszegia</taxon>
    </lineage>
</organism>
<proteinExistence type="inferred from homology"/>
<dbReference type="Proteomes" id="UP001164286">
    <property type="component" value="Unassembled WGS sequence"/>
</dbReference>
<feature type="domain" description="Glycoside hydrolase family 42 N-terminal" evidence="7">
    <location>
        <begin position="29"/>
        <end position="399"/>
    </location>
</feature>
<evidence type="ECO:0000256" key="5">
    <source>
        <dbReference type="ARBA" id="ARBA00023295"/>
    </source>
</evidence>
<keyword evidence="5" id="KW-0326">Glycosidase</keyword>
<dbReference type="InterPro" id="IPR017853">
    <property type="entry name" value="GH"/>
</dbReference>
<dbReference type="Pfam" id="PF08532">
    <property type="entry name" value="Glyco_hydro_42M"/>
    <property type="match status" value="1"/>
</dbReference>
<dbReference type="CDD" id="cd03143">
    <property type="entry name" value="A4_beta-galactosidase_middle_domain"/>
    <property type="match status" value="1"/>
</dbReference>
<feature type="domain" description="Beta-galactosidase trimerisation" evidence="8">
    <location>
        <begin position="411"/>
        <end position="609"/>
    </location>
</feature>
<dbReference type="PANTHER" id="PTHR36447">
    <property type="entry name" value="BETA-GALACTOSIDASE GANA"/>
    <property type="match status" value="1"/>
</dbReference>
<dbReference type="Gene3D" id="3.40.50.880">
    <property type="match status" value="1"/>
</dbReference>
<evidence type="ECO:0000256" key="6">
    <source>
        <dbReference type="SAM" id="MobiDB-lite"/>
    </source>
</evidence>
<dbReference type="EMBL" id="JAKWFO010000005">
    <property type="protein sequence ID" value="KAI9635805.1"/>
    <property type="molecule type" value="Genomic_DNA"/>
</dbReference>
<comment type="catalytic activity">
    <reaction evidence="1">
        <text>Hydrolysis of terminal non-reducing beta-D-galactose residues in beta-D-galactosides.</text>
        <dbReference type="EC" id="3.2.1.23"/>
    </reaction>
</comment>
<dbReference type="PANTHER" id="PTHR36447:SF1">
    <property type="entry name" value="BETA-GALACTOSIDASE GANA"/>
    <property type="match status" value="1"/>
</dbReference>
<evidence type="ECO:0000256" key="2">
    <source>
        <dbReference type="ARBA" id="ARBA00005940"/>
    </source>
</evidence>
<evidence type="ECO:0000313" key="10">
    <source>
        <dbReference type="Proteomes" id="UP001164286"/>
    </source>
</evidence>
<dbReference type="AlphaFoldDB" id="A0AA38LUJ5"/>